<dbReference type="SUPFAM" id="SSF54928">
    <property type="entry name" value="RNA-binding domain, RBD"/>
    <property type="match status" value="1"/>
</dbReference>
<keyword evidence="1 2" id="KW-0694">RNA-binding</keyword>
<dbReference type="Gene3D" id="3.30.70.330">
    <property type="match status" value="2"/>
</dbReference>
<dbReference type="GO" id="GO:0003729">
    <property type="term" value="F:mRNA binding"/>
    <property type="evidence" value="ECO:0007669"/>
    <property type="project" value="TreeGrafter"/>
</dbReference>
<protein>
    <submittedName>
        <fullName evidence="5">Nucleotide-binding, alpha-beta plait</fullName>
    </submittedName>
</protein>
<evidence type="ECO:0000256" key="2">
    <source>
        <dbReference type="PROSITE-ProRule" id="PRU00176"/>
    </source>
</evidence>
<evidence type="ECO:0000259" key="4">
    <source>
        <dbReference type="PROSITE" id="PS50102"/>
    </source>
</evidence>
<dbReference type="STRING" id="59895.A0A103XQU6"/>
<evidence type="ECO:0000313" key="5">
    <source>
        <dbReference type="EMBL" id="KVH95206.1"/>
    </source>
</evidence>
<dbReference type="EMBL" id="LEKV01004395">
    <property type="protein sequence ID" value="KVH95206.1"/>
    <property type="molecule type" value="Genomic_DNA"/>
</dbReference>
<dbReference type="InterPro" id="IPR035979">
    <property type="entry name" value="RBD_domain_sf"/>
</dbReference>
<feature type="domain" description="RRM" evidence="4">
    <location>
        <begin position="255"/>
        <end position="331"/>
    </location>
</feature>
<evidence type="ECO:0000256" key="3">
    <source>
        <dbReference type="SAM" id="Coils"/>
    </source>
</evidence>
<comment type="caution">
    <text evidence="5">The sequence shown here is derived from an EMBL/GenBank/DDBJ whole genome shotgun (WGS) entry which is preliminary data.</text>
</comment>
<dbReference type="InterPro" id="IPR050502">
    <property type="entry name" value="Euk_RNA-bind_prot"/>
</dbReference>
<sequence>MKPAMATTKTKMPKTIRGHCRIWTQALSVWVASQMPAPMIGMESNMAMKLMAPITLLLIAMFDEDPRKRETKMVVLESLNLSRFYLSSSPNPPPFLLLTKSNLSIPTSTPKFLFKSPLFTLPLPISTKFQVCLSSAIQQEITEEEEVEKLEQTQKEENKKKLFVLNLPWSFSVADVKNLFGECGTVADVEIIKREDGKRGFAFVTMSSGEEAVAVIKKFDSHDLLGRIIKVEYAKKFKKPTPRSPGSLRPGETRHKLFVSNLSWKVRATHLKQFFADFHPVSTRVVFGPSGGSAGYGFVSFASKEEAESSISALNEKELLGRPIILKFDEK</sequence>
<dbReference type="PANTHER" id="PTHR48025:SF6">
    <property type="entry name" value="RRM DOMAIN-CONTAINING PROTEIN"/>
    <property type="match status" value="1"/>
</dbReference>
<evidence type="ECO:0000313" key="6">
    <source>
        <dbReference type="Proteomes" id="UP000243975"/>
    </source>
</evidence>
<dbReference type="Gramene" id="KVH95206">
    <property type="protein sequence ID" value="KVH95206"/>
    <property type="gene ID" value="Ccrd_002728"/>
</dbReference>
<dbReference type="GO" id="GO:1901259">
    <property type="term" value="P:chloroplast rRNA processing"/>
    <property type="evidence" value="ECO:0007669"/>
    <property type="project" value="TreeGrafter"/>
</dbReference>
<feature type="coiled-coil region" evidence="3">
    <location>
        <begin position="133"/>
        <end position="160"/>
    </location>
</feature>
<reference evidence="5 6" key="1">
    <citation type="journal article" date="2016" name="Sci. Rep.">
        <title>The genome sequence of the outbreeding globe artichoke constructed de novo incorporating a phase-aware low-pass sequencing strategy of F1 progeny.</title>
        <authorList>
            <person name="Scaglione D."/>
            <person name="Reyes-Chin-Wo S."/>
            <person name="Acquadro A."/>
            <person name="Froenicke L."/>
            <person name="Portis E."/>
            <person name="Beitel C."/>
            <person name="Tirone M."/>
            <person name="Mauro R."/>
            <person name="Lo Monaco A."/>
            <person name="Mauromicale G."/>
            <person name="Faccioli P."/>
            <person name="Cattivelli L."/>
            <person name="Rieseberg L."/>
            <person name="Michelmore R."/>
            <person name="Lanteri S."/>
        </authorList>
    </citation>
    <scope>NUCLEOTIDE SEQUENCE [LARGE SCALE GENOMIC DNA]</scope>
    <source>
        <strain evidence="5">2C</strain>
    </source>
</reference>
<feature type="domain" description="RRM" evidence="4">
    <location>
        <begin position="160"/>
        <end position="236"/>
    </location>
</feature>
<gene>
    <name evidence="5" type="ORF">Ccrd_002728</name>
</gene>
<accession>A0A103XQU6</accession>
<keyword evidence="6" id="KW-1185">Reference proteome</keyword>
<dbReference type="Proteomes" id="UP000243975">
    <property type="component" value="Unassembled WGS sequence"/>
</dbReference>
<name>A0A103XQU6_CYNCS</name>
<dbReference type="PANTHER" id="PTHR48025">
    <property type="entry name" value="OS02G0815200 PROTEIN"/>
    <property type="match status" value="1"/>
</dbReference>
<dbReference type="GO" id="GO:0009535">
    <property type="term" value="C:chloroplast thylakoid membrane"/>
    <property type="evidence" value="ECO:0007669"/>
    <property type="project" value="TreeGrafter"/>
</dbReference>
<proteinExistence type="predicted"/>
<dbReference type="InterPro" id="IPR012677">
    <property type="entry name" value="Nucleotide-bd_a/b_plait_sf"/>
</dbReference>
<dbReference type="AlphaFoldDB" id="A0A103XQU6"/>
<organism evidence="5 6">
    <name type="scientific">Cynara cardunculus var. scolymus</name>
    <name type="common">Globe artichoke</name>
    <name type="synonym">Cynara scolymus</name>
    <dbReference type="NCBI Taxonomy" id="59895"/>
    <lineage>
        <taxon>Eukaryota</taxon>
        <taxon>Viridiplantae</taxon>
        <taxon>Streptophyta</taxon>
        <taxon>Embryophyta</taxon>
        <taxon>Tracheophyta</taxon>
        <taxon>Spermatophyta</taxon>
        <taxon>Magnoliopsida</taxon>
        <taxon>eudicotyledons</taxon>
        <taxon>Gunneridae</taxon>
        <taxon>Pentapetalae</taxon>
        <taxon>asterids</taxon>
        <taxon>campanulids</taxon>
        <taxon>Asterales</taxon>
        <taxon>Asteraceae</taxon>
        <taxon>Carduoideae</taxon>
        <taxon>Cardueae</taxon>
        <taxon>Carduinae</taxon>
        <taxon>Cynara</taxon>
    </lineage>
</organism>
<keyword evidence="3" id="KW-0175">Coiled coil</keyword>
<evidence type="ECO:0000256" key="1">
    <source>
        <dbReference type="ARBA" id="ARBA00022884"/>
    </source>
</evidence>
<dbReference type="SMART" id="SM00360">
    <property type="entry name" value="RRM"/>
    <property type="match status" value="2"/>
</dbReference>
<dbReference type="InterPro" id="IPR000504">
    <property type="entry name" value="RRM_dom"/>
</dbReference>
<dbReference type="Pfam" id="PF00076">
    <property type="entry name" value="RRM_1"/>
    <property type="match status" value="2"/>
</dbReference>
<dbReference type="PROSITE" id="PS50102">
    <property type="entry name" value="RRM"/>
    <property type="match status" value="2"/>
</dbReference>